<proteinExistence type="predicted"/>
<evidence type="ECO:0000313" key="1">
    <source>
        <dbReference type="EMBL" id="MDR8755239.1"/>
    </source>
</evidence>
<dbReference type="RefSeq" id="WP_174904018.1">
    <property type="nucleotide sequence ID" value="NZ_CABVPP010000062.1"/>
</dbReference>
<accession>A0A6P2QD91</accession>
<dbReference type="Proteomes" id="UP000494162">
    <property type="component" value="Unassembled WGS sequence"/>
</dbReference>
<dbReference type="Proteomes" id="UP001248067">
    <property type="component" value="Unassembled WGS sequence"/>
</dbReference>
<name>A0A6P2QD91_9BURK</name>
<evidence type="ECO:0000313" key="2">
    <source>
        <dbReference type="EMBL" id="VWC17293.1"/>
    </source>
</evidence>
<dbReference type="EMBL" id="CABVPP010000062">
    <property type="protein sequence ID" value="VWC17293.1"/>
    <property type="molecule type" value="Genomic_DNA"/>
</dbReference>
<evidence type="ECO:0000313" key="4">
    <source>
        <dbReference type="Proteomes" id="UP001248067"/>
    </source>
</evidence>
<dbReference type="EMBL" id="VJSY01000026">
    <property type="protein sequence ID" value="MDR8755239.1"/>
    <property type="molecule type" value="Genomic_DNA"/>
</dbReference>
<gene>
    <name evidence="2" type="ORF">BPS26883_05673</name>
    <name evidence="1" type="ORF">FEQ00_03669</name>
</gene>
<organism evidence="2 3">
    <name type="scientific">Burkholderia pseudomultivorans</name>
    <dbReference type="NCBI Taxonomy" id="1207504"/>
    <lineage>
        <taxon>Bacteria</taxon>
        <taxon>Pseudomonadati</taxon>
        <taxon>Pseudomonadota</taxon>
        <taxon>Betaproteobacteria</taxon>
        <taxon>Burkholderiales</taxon>
        <taxon>Burkholderiaceae</taxon>
        <taxon>Burkholderia</taxon>
        <taxon>Burkholderia cepacia complex</taxon>
    </lineage>
</organism>
<dbReference type="AlphaFoldDB" id="A0A6P2QD91"/>
<evidence type="ECO:0000313" key="3">
    <source>
        <dbReference type="Proteomes" id="UP000494162"/>
    </source>
</evidence>
<sequence length="45" mass="5005">MKAPVDEVLVEDIAGPVAVVVTDVVRRGYRSIAWRGPGQYVIERH</sequence>
<dbReference type="GeneID" id="93172725"/>
<reference evidence="1 4" key="1">
    <citation type="submission" date="2019-06" db="EMBL/GenBank/DDBJ databases">
        <title>Evolution of Burkholderia multivorans in the lungs of Cystic Fibrosis patients.</title>
        <authorList>
            <person name="Moreira L.M."/>
        </authorList>
    </citation>
    <scope>NUCLEOTIDE SEQUENCE [LARGE SCALE GENOMIC DNA]</scope>
    <source>
        <strain evidence="1 4">VC13239</strain>
    </source>
</reference>
<protein>
    <submittedName>
        <fullName evidence="2">Uncharacterized protein</fullName>
    </submittedName>
</protein>
<keyword evidence="4" id="KW-1185">Reference proteome</keyword>
<reference evidence="2 3" key="2">
    <citation type="submission" date="2019-09" db="EMBL/GenBank/DDBJ databases">
        <authorList>
            <person name="Depoorter E."/>
        </authorList>
    </citation>
    <scope>NUCLEOTIDE SEQUENCE [LARGE SCALE GENOMIC DNA]</scope>
    <source>
        <strain evidence="2">LMG 26883</strain>
    </source>
</reference>